<reference evidence="3 4" key="1">
    <citation type="journal article" date="2016" name="Sci. Rep.">
        <title>The Dendrobium catenatum Lindl. genome sequence provides insights into polysaccharide synthase, floral development and adaptive evolution.</title>
        <authorList>
            <person name="Zhang G.Q."/>
            <person name="Xu Q."/>
            <person name="Bian C."/>
            <person name="Tsai W.C."/>
            <person name="Yeh C.M."/>
            <person name="Liu K.W."/>
            <person name="Yoshida K."/>
            <person name="Zhang L.S."/>
            <person name="Chang S.B."/>
            <person name="Chen F."/>
            <person name="Shi Y."/>
            <person name="Su Y.Y."/>
            <person name="Zhang Y.Q."/>
            <person name="Chen L.J."/>
            <person name="Yin Y."/>
            <person name="Lin M."/>
            <person name="Huang H."/>
            <person name="Deng H."/>
            <person name="Wang Z.W."/>
            <person name="Zhu S.L."/>
            <person name="Zhao X."/>
            <person name="Deng C."/>
            <person name="Niu S.C."/>
            <person name="Huang J."/>
            <person name="Wang M."/>
            <person name="Liu G.H."/>
            <person name="Yang H.J."/>
            <person name="Xiao X.J."/>
            <person name="Hsiao Y.Y."/>
            <person name="Wu W.L."/>
            <person name="Chen Y.Y."/>
            <person name="Mitsuda N."/>
            <person name="Ohme-Takagi M."/>
            <person name="Luo Y.B."/>
            <person name="Van de Peer Y."/>
            <person name="Liu Z.J."/>
        </authorList>
    </citation>
    <scope>NUCLEOTIDE SEQUENCE [LARGE SCALE GENOMIC DNA]</scope>
    <source>
        <tissue evidence="3">The whole plant</tissue>
    </source>
</reference>
<feature type="compositionally biased region" description="Acidic residues" evidence="2">
    <location>
        <begin position="27"/>
        <end position="43"/>
    </location>
</feature>
<dbReference type="EMBL" id="KZ502442">
    <property type="protein sequence ID" value="PKU79075.1"/>
    <property type="molecule type" value="Genomic_DNA"/>
</dbReference>
<protein>
    <recommendedName>
        <fullName evidence="5">IRK-interacting protein</fullName>
    </recommendedName>
</protein>
<name>A0A2I0WTT6_9ASPA</name>
<gene>
    <name evidence="3" type="ORF">MA16_Dca000419</name>
</gene>
<keyword evidence="4" id="KW-1185">Reference proteome</keyword>
<accession>A0A2I0WTT6</accession>
<evidence type="ECO:0000313" key="3">
    <source>
        <dbReference type="EMBL" id="PKU79075.1"/>
    </source>
</evidence>
<dbReference type="Proteomes" id="UP000233837">
    <property type="component" value="Unassembled WGS sequence"/>
</dbReference>
<sequence length="444" mass="49277">MPFLRSLLLRSHKFMMWARIINGSEQIQEEETEQEEPEPEPEPEPEKSTAATYHHQPTPLHPPTKSSRREDLSVSCSKCRPSSRDKITVVPLDPNGQKRPSSVPGSTPNSLLRSLFSALARKTPPHATSTPFSSSEAQDNSEWKLTAADLSRKLLQVTRKRDEALLEASRLKYSVSELERKLNRLESYCRDLQASLDRSATGPTSATVEQFLLAVNESRTAVRHLSRCLITQLRAAPRSMDRLGSLLHSHGLVKTNPGSLIMGLESVLNRVFYSDFERVGEGEGMLADPADRCKANLAAYEAVRGLCWEDVLSKGTRHYSAGLSRFCDRRMSEVVGMLGWARAWPEGLLQAFFGAARGVWAVHLLARSVHPALPILRIDRGARFDPVYMEDSTGEKPTAGEVIMMVAPGFYVHGATCNVVKCRVLMVSGEKSERSGGGQKNERV</sequence>
<keyword evidence="1" id="KW-0175">Coiled coil</keyword>
<reference evidence="3 4" key="2">
    <citation type="journal article" date="2017" name="Nature">
        <title>The Apostasia genome and the evolution of orchids.</title>
        <authorList>
            <person name="Zhang G.Q."/>
            <person name="Liu K.W."/>
            <person name="Li Z."/>
            <person name="Lohaus R."/>
            <person name="Hsiao Y.Y."/>
            <person name="Niu S.C."/>
            <person name="Wang J.Y."/>
            <person name="Lin Y.C."/>
            <person name="Xu Q."/>
            <person name="Chen L.J."/>
            <person name="Yoshida K."/>
            <person name="Fujiwara S."/>
            <person name="Wang Z.W."/>
            <person name="Zhang Y.Q."/>
            <person name="Mitsuda N."/>
            <person name="Wang M."/>
            <person name="Liu G.H."/>
            <person name="Pecoraro L."/>
            <person name="Huang H.X."/>
            <person name="Xiao X.J."/>
            <person name="Lin M."/>
            <person name="Wu X.Y."/>
            <person name="Wu W.L."/>
            <person name="Chen Y.Y."/>
            <person name="Chang S.B."/>
            <person name="Sakamoto S."/>
            <person name="Ohme-Takagi M."/>
            <person name="Yagi M."/>
            <person name="Zeng S.J."/>
            <person name="Shen C.Y."/>
            <person name="Yeh C.M."/>
            <person name="Luo Y.B."/>
            <person name="Tsai W.C."/>
            <person name="Van de Peer Y."/>
            <person name="Liu Z.J."/>
        </authorList>
    </citation>
    <scope>NUCLEOTIDE SEQUENCE [LARGE SCALE GENOMIC DNA]</scope>
    <source>
        <tissue evidence="3">The whole plant</tissue>
    </source>
</reference>
<evidence type="ECO:0008006" key="5">
    <source>
        <dbReference type="Google" id="ProtNLM"/>
    </source>
</evidence>
<organism evidence="3 4">
    <name type="scientific">Dendrobium catenatum</name>
    <dbReference type="NCBI Taxonomy" id="906689"/>
    <lineage>
        <taxon>Eukaryota</taxon>
        <taxon>Viridiplantae</taxon>
        <taxon>Streptophyta</taxon>
        <taxon>Embryophyta</taxon>
        <taxon>Tracheophyta</taxon>
        <taxon>Spermatophyta</taxon>
        <taxon>Magnoliopsida</taxon>
        <taxon>Liliopsida</taxon>
        <taxon>Asparagales</taxon>
        <taxon>Orchidaceae</taxon>
        <taxon>Epidendroideae</taxon>
        <taxon>Malaxideae</taxon>
        <taxon>Dendrobiinae</taxon>
        <taxon>Dendrobium</taxon>
    </lineage>
</organism>
<feature type="compositionally biased region" description="Polar residues" evidence="2">
    <location>
        <begin position="98"/>
        <end position="109"/>
    </location>
</feature>
<dbReference type="PANTHER" id="PTHR31029:SF4">
    <property type="entry name" value="CYCLIN-DEPENDENT KINASE-LIKE PROTEIN"/>
    <property type="match status" value="1"/>
</dbReference>
<dbReference type="AlphaFoldDB" id="A0A2I0WTT6"/>
<proteinExistence type="predicted"/>
<feature type="region of interest" description="Disordered" evidence="2">
    <location>
        <begin position="25"/>
        <end position="110"/>
    </location>
</feature>
<evidence type="ECO:0000256" key="1">
    <source>
        <dbReference type="SAM" id="Coils"/>
    </source>
</evidence>
<evidence type="ECO:0000313" key="4">
    <source>
        <dbReference type="Proteomes" id="UP000233837"/>
    </source>
</evidence>
<dbReference type="InterPro" id="IPR042316">
    <property type="entry name" value="IRKI-like"/>
</dbReference>
<feature type="coiled-coil region" evidence="1">
    <location>
        <begin position="147"/>
        <end position="195"/>
    </location>
</feature>
<evidence type="ECO:0000256" key="2">
    <source>
        <dbReference type="SAM" id="MobiDB-lite"/>
    </source>
</evidence>
<dbReference type="PANTHER" id="PTHR31029">
    <property type="entry name" value="CYCLIN-DEPENDENT KINASE-LIKE PROTEIN"/>
    <property type="match status" value="1"/>
</dbReference>